<evidence type="ECO:0000256" key="7">
    <source>
        <dbReference type="ARBA" id="ARBA00023014"/>
    </source>
</evidence>
<dbReference type="CDD" id="cd01335">
    <property type="entry name" value="Radical_SAM"/>
    <property type="match status" value="1"/>
</dbReference>
<keyword evidence="3 9" id="KW-0349">Heme</keyword>
<feature type="domain" description="Radical SAM core" evidence="10">
    <location>
        <begin position="1"/>
        <end position="235"/>
    </location>
</feature>
<dbReference type="Proteomes" id="UP000256329">
    <property type="component" value="Unassembled WGS sequence"/>
</dbReference>
<dbReference type="Pfam" id="PF04055">
    <property type="entry name" value="Radical_SAM"/>
    <property type="match status" value="1"/>
</dbReference>
<dbReference type="SFLD" id="SFLDF00562">
    <property type="entry name" value="HemN-like__clustered_with_heat"/>
    <property type="match status" value="1"/>
</dbReference>
<dbReference type="SFLD" id="SFLDS00029">
    <property type="entry name" value="Radical_SAM"/>
    <property type="match status" value="1"/>
</dbReference>
<dbReference type="InterPro" id="IPR058240">
    <property type="entry name" value="rSAM_sf"/>
</dbReference>
<dbReference type="PROSITE" id="PS51918">
    <property type="entry name" value="RADICAL_SAM"/>
    <property type="match status" value="1"/>
</dbReference>
<keyword evidence="9" id="KW-0963">Cytoplasm</keyword>
<sequence length="378" mass="42801">MSVAGIYLHVPFCRRKCSYCDFVSYPYREEAALEYLSGLKREVLLWREVYGYRLKVSTLYLGGGTPTCLPPKLLEEIFNIIHRSFSILPRAEVTVEANPETLTPELVSSLVAWGVNRLSIGMQAFKPEHLRLLGRGHTFAEVVESVKACRRAGLENLNLDLIYGLPGQTLAEWRATLRAAVALEPTHLSAYALELEEHTPLGERVARGELSPCEEETVREMYLETIDFLEERGYRHYEISNFALPGKECRHNLGYWRLSPYLGLGPAAHSFLEGKRWANASDLATYLRLLEEGRRPVVEVLEVGRREAMAEAMFLGLRLRRGVHRSWFAARFGSTLEEAYGPVLERLVKQGLLEYDGGWVRLTPTALPVANQVFAAFV</sequence>
<keyword evidence="4 9" id="KW-0949">S-adenosyl-L-methionine</keyword>
<evidence type="ECO:0000256" key="6">
    <source>
        <dbReference type="ARBA" id="ARBA00023004"/>
    </source>
</evidence>
<dbReference type="Pfam" id="PF06969">
    <property type="entry name" value="HemN_C"/>
    <property type="match status" value="1"/>
</dbReference>
<dbReference type="AlphaFoldDB" id="A0A3D8P4T7"/>
<name>A0A3D8P4T7_9THEO</name>
<dbReference type="Gene3D" id="3.20.20.70">
    <property type="entry name" value="Aldolase class I"/>
    <property type="match status" value="1"/>
</dbReference>
<evidence type="ECO:0000259" key="10">
    <source>
        <dbReference type="PROSITE" id="PS51918"/>
    </source>
</evidence>
<dbReference type="NCBIfam" id="TIGR00539">
    <property type="entry name" value="hemN_rel"/>
    <property type="match status" value="1"/>
</dbReference>
<dbReference type="SFLD" id="SFLDG01082">
    <property type="entry name" value="B12-binding_domain_containing"/>
    <property type="match status" value="1"/>
</dbReference>
<dbReference type="InterPro" id="IPR004559">
    <property type="entry name" value="HemW-like"/>
</dbReference>
<keyword evidence="8 9" id="KW-0143">Chaperone</keyword>
<evidence type="ECO:0000256" key="1">
    <source>
        <dbReference type="ARBA" id="ARBA00006100"/>
    </source>
</evidence>
<proteinExistence type="inferred from homology"/>
<protein>
    <recommendedName>
        <fullName evidence="2 9">Heme chaperone HemW</fullName>
    </recommendedName>
</protein>
<accession>A0A3D8P4T7</accession>
<dbReference type="SFLD" id="SFLDF00288">
    <property type="entry name" value="HemN-like__clustered_with_nucl"/>
    <property type="match status" value="1"/>
</dbReference>
<dbReference type="GO" id="GO:0006779">
    <property type="term" value="P:porphyrin-containing compound biosynthetic process"/>
    <property type="evidence" value="ECO:0007669"/>
    <property type="project" value="InterPro"/>
</dbReference>
<keyword evidence="12" id="KW-1185">Reference proteome</keyword>
<keyword evidence="5 9" id="KW-0479">Metal-binding</keyword>
<dbReference type="PANTHER" id="PTHR13932">
    <property type="entry name" value="COPROPORPHYRINIGEN III OXIDASE"/>
    <property type="match status" value="1"/>
</dbReference>
<evidence type="ECO:0000256" key="2">
    <source>
        <dbReference type="ARBA" id="ARBA00017228"/>
    </source>
</evidence>
<comment type="similarity">
    <text evidence="1">Belongs to the anaerobic coproporphyrinogen-III oxidase family. HemW subfamily.</text>
</comment>
<dbReference type="GO" id="GO:0051539">
    <property type="term" value="F:4 iron, 4 sulfur cluster binding"/>
    <property type="evidence" value="ECO:0007669"/>
    <property type="project" value="UniProtKB-UniRule"/>
</dbReference>
<keyword evidence="9" id="KW-0004">4Fe-4S</keyword>
<evidence type="ECO:0000256" key="3">
    <source>
        <dbReference type="ARBA" id="ARBA00022617"/>
    </source>
</evidence>
<gene>
    <name evidence="11" type="ORF">DXX99_07350</name>
</gene>
<dbReference type="InterPro" id="IPR034505">
    <property type="entry name" value="Coproporphyrinogen-III_oxidase"/>
</dbReference>
<dbReference type="GO" id="GO:0005737">
    <property type="term" value="C:cytoplasm"/>
    <property type="evidence" value="ECO:0007669"/>
    <property type="project" value="UniProtKB-SubCell"/>
</dbReference>
<dbReference type="EMBL" id="QSLN01000010">
    <property type="protein sequence ID" value="RDV82411.1"/>
    <property type="molecule type" value="Genomic_DNA"/>
</dbReference>
<comment type="function">
    <text evidence="9">Probably acts as a heme chaperone, transferring heme to an unknown acceptor. Binds one molecule of heme per monomer, possibly covalently. Binds 1 [4Fe-4S] cluster. The cluster is coordinated with 3 cysteines and an exchangeable S-adenosyl-L-methionine.</text>
</comment>
<dbReference type="SMART" id="SM00729">
    <property type="entry name" value="Elp3"/>
    <property type="match status" value="1"/>
</dbReference>
<comment type="subcellular location">
    <subcellularLocation>
        <location evidence="9">Cytoplasm</location>
    </subcellularLocation>
</comment>
<evidence type="ECO:0000256" key="5">
    <source>
        <dbReference type="ARBA" id="ARBA00022723"/>
    </source>
</evidence>
<dbReference type="PANTHER" id="PTHR13932:SF5">
    <property type="entry name" value="RADICAL S-ADENOSYL METHIONINE DOMAIN-CONTAINING PROTEIN 1, MITOCHONDRIAL"/>
    <property type="match status" value="1"/>
</dbReference>
<dbReference type="InterPro" id="IPR013785">
    <property type="entry name" value="Aldolase_TIM"/>
</dbReference>
<evidence type="ECO:0000313" key="11">
    <source>
        <dbReference type="EMBL" id="RDV82411.1"/>
    </source>
</evidence>
<dbReference type="OrthoDB" id="9808022at2"/>
<dbReference type="SUPFAM" id="SSF102114">
    <property type="entry name" value="Radical SAM enzymes"/>
    <property type="match status" value="1"/>
</dbReference>
<dbReference type="GO" id="GO:0004109">
    <property type="term" value="F:coproporphyrinogen oxidase activity"/>
    <property type="evidence" value="ECO:0007669"/>
    <property type="project" value="InterPro"/>
</dbReference>
<evidence type="ECO:0000256" key="9">
    <source>
        <dbReference type="RuleBase" id="RU364116"/>
    </source>
</evidence>
<dbReference type="RefSeq" id="WP_115792854.1">
    <property type="nucleotide sequence ID" value="NZ_QSLN01000010.1"/>
</dbReference>
<comment type="caution">
    <text evidence="11">The sequence shown here is derived from an EMBL/GenBank/DDBJ whole genome shotgun (WGS) entry which is preliminary data.</text>
</comment>
<evidence type="ECO:0000313" key="12">
    <source>
        <dbReference type="Proteomes" id="UP000256329"/>
    </source>
</evidence>
<dbReference type="InterPro" id="IPR010723">
    <property type="entry name" value="HemN_C"/>
</dbReference>
<keyword evidence="6 9" id="KW-0408">Iron</keyword>
<dbReference type="InterPro" id="IPR006638">
    <property type="entry name" value="Elp3/MiaA/NifB-like_rSAM"/>
</dbReference>
<evidence type="ECO:0000256" key="4">
    <source>
        <dbReference type="ARBA" id="ARBA00022691"/>
    </source>
</evidence>
<evidence type="ECO:0000256" key="8">
    <source>
        <dbReference type="ARBA" id="ARBA00023186"/>
    </source>
</evidence>
<dbReference type="GO" id="GO:0046872">
    <property type="term" value="F:metal ion binding"/>
    <property type="evidence" value="ECO:0007669"/>
    <property type="project" value="UniProtKB-UniRule"/>
</dbReference>
<keyword evidence="7 9" id="KW-0411">Iron-sulfur</keyword>
<dbReference type="SFLD" id="SFLDG01065">
    <property type="entry name" value="anaerobic_coproporphyrinogen-I"/>
    <property type="match status" value="1"/>
</dbReference>
<organism evidence="11 12">
    <name type="scientific">Ammonifex thiophilus</name>
    <dbReference type="NCBI Taxonomy" id="444093"/>
    <lineage>
        <taxon>Bacteria</taxon>
        <taxon>Bacillati</taxon>
        <taxon>Bacillota</taxon>
        <taxon>Clostridia</taxon>
        <taxon>Thermoanaerobacterales</taxon>
        <taxon>Thermoanaerobacteraceae</taxon>
        <taxon>Ammonifex</taxon>
    </lineage>
</organism>
<dbReference type="InterPro" id="IPR007197">
    <property type="entry name" value="rSAM"/>
</dbReference>
<reference evidence="11 12" key="1">
    <citation type="submission" date="2018-08" db="EMBL/GenBank/DDBJ databases">
        <title>Form III RuBisCO-mediated autotrophy in Thermodesulfobium bacteria.</title>
        <authorList>
            <person name="Toshchakov S.V."/>
            <person name="Kublanov I.V."/>
            <person name="Frolov E."/>
            <person name="Bonch-Osmolovskaya E.A."/>
            <person name="Tourova T.P."/>
            <person name="Chernych N.A."/>
            <person name="Lebedinsky A.V."/>
        </authorList>
    </citation>
    <scope>NUCLEOTIDE SEQUENCE [LARGE SCALE GENOMIC DNA]</scope>
    <source>
        <strain evidence="11 12">SR</strain>
    </source>
</reference>